<dbReference type="STRING" id="548476.cauri_2465"/>
<organism evidence="1 2">
    <name type="scientific">Corynebacterium aurimucosum (strain ATCC 700975 / DSM 44827 / CIP 107346 / CN-1)</name>
    <name type="common">Corynebacterium nigricans</name>
    <dbReference type="NCBI Taxonomy" id="548476"/>
    <lineage>
        <taxon>Bacteria</taxon>
        <taxon>Bacillati</taxon>
        <taxon>Actinomycetota</taxon>
        <taxon>Actinomycetes</taxon>
        <taxon>Mycobacteriales</taxon>
        <taxon>Corynebacteriaceae</taxon>
        <taxon>Corynebacterium</taxon>
    </lineage>
</organism>
<dbReference type="AlphaFoldDB" id="C3PKU0"/>
<accession>C3PKU0</accession>
<dbReference type="HOGENOM" id="CLU_3166891_0_0_11"/>
<gene>
    <name evidence="1" type="ordered locus">cauri_2465</name>
</gene>
<keyword evidence="2" id="KW-1185">Reference proteome</keyword>
<protein>
    <submittedName>
        <fullName evidence="1">Uncharacterized protein</fullName>
    </submittedName>
</protein>
<evidence type="ECO:0000313" key="2">
    <source>
        <dbReference type="Proteomes" id="UP000002077"/>
    </source>
</evidence>
<dbReference type="KEGG" id="car:cauri_2465"/>
<dbReference type="Proteomes" id="UP000002077">
    <property type="component" value="Chromosome"/>
</dbReference>
<evidence type="ECO:0000313" key="1">
    <source>
        <dbReference type="EMBL" id="ACP34056.1"/>
    </source>
</evidence>
<sequence>MYNKNMDSTVPELDFLPAHVRDALDAIWAGAKADAVESEVLEFKEGA</sequence>
<reference evidence="1 2" key="1">
    <citation type="journal article" date="2010" name="BMC Genomics">
        <title>Complete genome sequence and lifestyle of black-pigmented Corynebacterium aurimucosum ATCC 700975 (formerly C. nigricans CN-1) isolated from a vaginal swab of a woman with spontaneous abortion.</title>
        <authorList>
            <person name="Trost E."/>
            <person name="Gotker S."/>
            <person name="Schneider J."/>
            <person name="Schneiker-Bekel S."/>
            <person name="Szczepanowski R."/>
            <person name="Tilker A."/>
            <person name="Viehoever P."/>
            <person name="Arnold W."/>
            <person name="Bekel T."/>
            <person name="Blom J."/>
            <person name="Gartemann K.H."/>
            <person name="Linke B."/>
            <person name="Goesmann A."/>
            <person name="Puhler A."/>
            <person name="Shukla S.K."/>
            <person name="Tauch A."/>
        </authorList>
    </citation>
    <scope>NUCLEOTIDE SEQUENCE [LARGE SCALE GENOMIC DNA]</scope>
    <source>
        <strain evidence="2">ATCC 700975 / DSM 44827 / CIP 107346 / CN-1</strain>
    </source>
</reference>
<name>C3PKU0_CORA7</name>
<dbReference type="EMBL" id="CP001601">
    <property type="protein sequence ID" value="ACP34056.1"/>
    <property type="molecule type" value="Genomic_DNA"/>
</dbReference>
<proteinExistence type="predicted"/>